<protein>
    <submittedName>
        <fullName evidence="2">Uncharacterized protein</fullName>
    </submittedName>
</protein>
<dbReference type="WBParaSite" id="ES5_v2.g23397.t1">
    <property type="protein sequence ID" value="ES5_v2.g23397.t1"/>
    <property type="gene ID" value="ES5_v2.g23397"/>
</dbReference>
<dbReference type="Proteomes" id="UP000887579">
    <property type="component" value="Unplaced"/>
</dbReference>
<name>A0AC34G2J1_9BILA</name>
<sequence length="112" mass="12587">MVYVDGIWHRMPIPYPGNFMVPEPQFFFSPPPPSLENVFDYNNAIFVEDDLPEQPTQDNGHGLKRLTSAEITEEDLAFLKSKAKVLSNLEEPSPPISLKSNFSPSTYSSPSN</sequence>
<accession>A0AC34G2J1</accession>
<proteinExistence type="predicted"/>
<evidence type="ECO:0000313" key="1">
    <source>
        <dbReference type="Proteomes" id="UP000887579"/>
    </source>
</evidence>
<evidence type="ECO:0000313" key="2">
    <source>
        <dbReference type="WBParaSite" id="ES5_v2.g23397.t1"/>
    </source>
</evidence>
<organism evidence="1 2">
    <name type="scientific">Panagrolaimus sp. ES5</name>
    <dbReference type="NCBI Taxonomy" id="591445"/>
    <lineage>
        <taxon>Eukaryota</taxon>
        <taxon>Metazoa</taxon>
        <taxon>Ecdysozoa</taxon>
        <taxon>Nematoda</taxon>
        <taxon>Chromadorea</taxon>
        <taxon>Rhabditida</taxon>
        <taxon>Tylenchina</taxon>
        <taxon>Panagrolaimomorpha</taxon>
        <taxon>Panagrolaimoidea</taxon>
        <taxon>Panagrolaimidae</taxon>
        <taxon>Panagrolaimus</taxon>
    </lineage>
</organism>
<reference evidence="2" key="1">
    <citation type="submission" date="2022-11" db="UniProtKB">
        <authorList>
            <consortium name="WormBaseParasite"/>
        </authorList>
    </citation>
    <scope>IDENTIFICATION</scope>
</reference>